<evidence type="ECO:0000313" key="2">
    <source>
        <dbReference type="EMBL" id="HAF4742894.1"/>
    </source>
</evidence>
<feature type="region of interest" description="Disordered" evidence="1">
    <location>
        <begin position="54"/>
        <end position="92"/>
    </location>
</feature>
<organism evidence="2">
    <name type="scientific">Salmonella enterica</name>
    <name type="common">Salmonella choleraesuis</name>
    <dbReference type="NCBI Taxonomy" id="28901"/>
    <lineage>
        <taxon>Bacteria</taxon>
        <taxon>Pseudomonadati</taxon>
        <taxon>Pseudomonadota</taxon>
        <taxon>Gammaproteobacteria</taxon>
        <taxon>Enterobacterales</taxon>
        <taxon>Enterobacteriaceae</taxon>
        <taxon>Salmonella</taxon>
    </lineage>
</organism>
<dbReference type="EMBL" id="DAAVHI010000029">
    <property type="protein sequence ID" value="HAF4742894.1"/>
    <property type="molecule type" value="Genomic_DNA"/>
</dbReference>
<dbReference type="EMBL" id="DAAVQD010000021">
    <property type="protein sequence ID" value="HAF6120432.1"/>
    <property type="molecule type" value="Genomic_DNA"/>
</dbReference>
<name>A0A747TXD4_SALER</name>
<reference evidence="2" key="2">
    <citation type="submission" date="2020-02" db="EMBL/GenBank/DDBJ databases">
        <authorList>
            <consortium name="NCBI Pathogen Detection Project"/>
        </authorList>
    </citation>
    <scope>NUCLEOTIDE SEQUENCE</scope>
    <source>
        <strain evidence="3">MA.CK_93/00004333</strain>
        <strain evidence="2">MA.CK_93/00015421</strain>
    </source>
</reference>
<evidence type="ECO:0000313" key="3">
    <source>
        <dbReference type="EMBL" id="HAF6120432.1"/>
    </source>
</evidence>
<proteinExistence type="predicted"/>
<reference evidence="2" key="1">
    <citation type="journal article" date="2018" name="Genome Biol.">
        <title>SKESA: strategic k-mer extension for scrupulous assemblies.</title>
        <authorList>
            <person name="Souvorov A."/>
            <person name="Agarwala R."/>
            <person name="Lipman D.J."/>
        </authorList>
    </citation>
    <scope>NUCLEOTIDE SEQUENCE</scope>
    <source>
        <strain evidence="3">MA.CK_93/00004333</strain>
        <strain evidence="2">MA.CK_93/00015421</strain>
    </source>
</reference>
<comment type="caution">
    <text evidence="2">The sequence shown here is derived from an EMBL/GenBank/DDBJ whole genome shotgun (WGS) entry which is preliminary data.</text>
</comment>
<accession>A0A747TXD4</accession>
<dbReference type="AlphaFoldDB" id="A0A747TXD4"/>
<evidence type="ECO:0000256" key="1">
    <source>
        <dbReference type="SAM" id="MobiDB-lite"/>
    </source>
</evidence>
<gene>
    <name evidence="3" type="ORF">G9F15_004502</name>
    <name evidence="2" type="ORF">G9F29_004748</name>
</gene>
<sequence>MMKHTAEKITPTDGQLRPPFRRPLLFAAILQAALPALTACGDTVAGARADRERVASPLQVDRPHAAAHTGDDLPSLGTDPADRPGTPPDELKAARRSVRLAQEYRELHGDSEAERERHKKIFILTQCEYFCQGMKYLFPERDISLNFVRCIEEVKFSSSEATHILLVVDISSIESMGKFKNAIDFINQINSPRRIGVLVNRYNSYLTYYFFRKLKGKVTFFDSHTLKNGIFQRNFHLWLKGKVFHPMHVIMRYCDSRYGCSLKEWLSLILPLSGESMQEISVCMNIPNQTLYKIRLNALHKIGCISFRQFCDLYIRGEICTKNDRMLYKQK</sequence>
<protein>
    <submittedName>
        <fullName evidence="2">Uncharacterized protein</fullName>
    </submittedName>
</protein>